<keyword evidence="2" id="KW-1185">Reference proteome</keyword>
<proteinExistence type="predicted"/>
<comment type="caution">
    <text evidence="1">The sequence shown here is derived from an EMBL/GenBank/DDBJ whole genome shotgun (WGS) entry which is preliminary data.</text>
</comment>
<evidence type="ECO:0000313" key="1">
    <source>
        <dbReference type="EMBL" id="KAL3391841.1"/>
    </source>
</evidence>
<dbReference type="EMBL" id="JBJJXI010000108">
    <property type="protein sequence ID" value="KAL3391841.1"/>
    <property type="molecule type" value="Genomic_DNA"/>
</dbReference>
<name>A0ABD2WGX8_9HYME</name>
<dbReference type="Proteomes" id="UP001627154">
    <property type="component" value="Unassembled WGS sequence"/>
</dbReference>
<reference evidence="1 2" key="1">
    <citation type="journal article" date="2024" name="bioRxiv">
        <title>A reference genome for Trichogramma kaykai: A tiny desert-dwelling parasitoid wasp with competing sex-ratio distorters.</title>
        <authorList>
            <person name="Culotta J."/>
            <person name="Lindsey A.R."/>
        </authorList>
    </citation>
    <scope>NUCLEOTIDE SEQUENCE [LARGE SCALE GENOMIC DNA]</scope>
    <source>
        <strain evidence="1 2">KSX58</strain>
    </source>
</reference>
<protein>
    <submittedName>
        <fullName evidence="1">Uncharacterized protein</fullName>
    </submittedName>
</protein>
<organism evidence="1 2">
    <name type="scientific">Trichogramma kaykai</name>
    <dbReference type="NCBI Taxonomy" id="54128"/>
    <lineage>
        <taxon>Eukaryota</taxon>
        <taxon>Metazoa</taxon>
        <taxon>Ecdysozoa</taxon>
        <taxon>Arthropoda</taxon>
        <taxon>Hexapoda</taxon>
        <taxon>Insecta</taxon>
        <taxon>Pterygota</taxon>
        <taxon>Neoptera</taxon>
        <taxon>Endopterygota</taxon>
        <taxon>Hymenoptera</taxon>
        <taxon>Apocrita</taxon>
        <taxon>Proctotrupomorpha</taxon>
        <taxon>Chalcidoidea</taxon>
        <taxon>Trichogrammatidae</taxon>
        <taxon>Trichogramma</taxon>
    </lineage>
</organism>
<gene>
    <name evidence="1" type="ORF">TKK_013740</name>
</gene>
<sequence length="93" mass="11108">MCKFIVLIDQINHQLESIDDQISHHLRDRVIKVYYYRNYTMSAYRCSYENEIDRLDWIVRASPRANTSRIYIISTIPSKSITVPVKRDKKNLS</sequence>
<dbReference type="AlphaFoldDB" id="A0ABD2WGX8"/>
<accession>A0ABD2WGX8</accession>
<evidence type="ECO:0000313" key="2">
    <source>
        <dbReference type="Proteomes" id="UP001627154"/>
    </source>
</evidence>